<reference evidence="4 5" key="1">
    <citation type="journal article" date="2018" name="Genome Biol. Evol.">
        <title>Multiple Roots of Fruiting Body Formation in Amoebozoa.</title>
        <authorList>
            <person name="Hillmann F."/>
            <person name="Forbes G."/>
            <person name="Novohradska S."/>
            <person name="Ferling I."/>
            <person name="Riege K."/>
            <person name="Groth M."/>
            <person name="Westermann M."/>
            <person name="Marz M."/>
            <person name="Spaller T."/>
            <person name="Winckler T."/>
            <person name="Schaap P."/>
            <person name="Glockner G."/>
        </authorList>
    </citation>
    <scope>NUCLEOTIDE SEQUENCE [LARGE SCALE GENOMIC DNA]</scope>
    <source>
        <strain evidence="4 5">Jena</strain>
    </source>
</reference>
<dbReference type="AlphaFoldDB" id="A0A2P6MQV0"/>
<dbReference type="SMART" id="SM00164">
    <property type="entry name" value="TBC"/>
    <property type="match status" value="1"/>
</dbReference>
<dbReference type="Gene3D" id="1.10.472.80">
    <property type="entry name" value="Ypt/Rab-GAP domain of gyp1p, domain 3"/>
    <property type="match status" value="1"/>
</dbReference>
<dbReference type="InterPro" id="IPR050302">
    <property type="entry name" value="Rab_GAP_TBC_domain"/>
</dbReference>
<feature type="transmembrane region" description="Helical" evidence="2">
    <location>
        <begin position="184"/>
        <end position="209"/>
    </location>
</feature>
<keyword evidence="2" id="KW-1133">Transmembrane helix</keyword>
<evidence type="ECO:0000256" key="2">
    <source>
        <dbReference type="SAM" id="Phobius"/>
    </source>
</evidence>
<organism evidence="4 5">
    <name type="scientific">Planoprotostelium fungivorum</name>
    <dbReference type="NCBI Taxonomy" id="1890364"/>
    <lineage>
        <taxon>Eukaryota</taxon>
        <taxon>Amoebozoa</taxon>
        <taxon>Evosea</taxon>
        <taxon>Variosea</taxon>
        <taxon>Cavosteliida</taxon>
        <taxon>Cavosteliaceae</taxon>
        <taxon>Planoprotostelium</taxon>
    </lineage>
</organism>
<dbReference type="PROSITE" id="PS50086">
    <property type="entry name" value="TBC_RABGAP"/>
    <property type="match status" value="1"/>
</dbReference>
<dbReference type="GO" id="GO:0005096">
    <property type="term" value="F:GTPase activator activity"/>
    <property type="evidence" value="ECO:0007669"/>
    <property type="project" value="TreeGrafter"/>
</dbReference>
<feature type="domain" description="Rab-GAP TBC" evidence="3">
    <location>
        <begin position="112"/>
        <end position="302"/>
    </location>
</feature>
<sequence>MTDFITDVFTKISRIKKAPIFLPSSPVSVVSPREPVPTLPPRPVISAPEPTVEVSAPKMEEKIPSIVLRKVPTPKVRVLHPGTPKSRERATKRSAPAQSTDPIQQILENLKCGHSTVRGQIWLLRMKASRGQSQLREDERRYEKLLLEDIPDDISEQIQKDLSRTYPQYELFQSKEVQAKMFNILRAVAAFFPSLGYLQGMGYVAAFLITMMPEEDAFWFMVHLIHNFGMEDFWGGSLPALPKSFYILEKLMQSGLPALYNHLTSRDIQTSSYATPWMVTIFLSNHSLPFAMRLWDMILFMGFKYVYTVAMAIFTLYEREMLSMGFDDILSFLQFSMKEIGHEPDVEEVLRVCSRINDRVQTNVDRFDRQYEASKEERRAL</sequence>
<evidence type="ECO:0000313" key="5">
    <source>
        <dbReference type="Proteomes" id="UP000241769"/>
    </source>
</evidence>
<dbReference type="InParanoid" id="A0A2P6MQV0"/>
<gene>
    <name evidence="4" type="ORF">PROFUN_08701</name>
</gene>
<dbReference type="Proteomes" id="UP000241769">
    <property type="component" value="Unassembled WGS sequence"/>
</dbReference>
<feature type="region of interest" description="Disordered" evidence="1">
    <location>
        <begin position="78"/>
        <end position="102"/>
    </location>
</feature>
<dbReference type="InterPro" id="IPR035969">
    <property type="entry name" value="Rab-GAP_TBC_sf"/>
</dbReference>
<dbReference type="FunFam" id="1.10.8.270:FF:000016">
    <property type="entry name" value="TBC1 domain family member 2A"/>
    <property type="match status" value="1"/>
</dbReference>
<comment type="caution">
    <text evidence="4">The sequence shown here is derived from an EMBL/GenBank/DDBJ whole genome shotgun (WGS) entry which is preliminary data.</text>
</comment>
<dbReference type="PANTHER" id="PTHR47219">
    <property type="entry name" value="RAB GTPASE-ACTIVATING PROTEIN 1-LIKE"/>
    <property type="match status" value="1"/>
</dbReference>
<feature type="transmembrane region" description="Helical" evidence="2">
    <location>
        <begin position="297"/>
        <end position="317"/>
    </location>
</feature>
<name>A0A2P6MQV0_9EUKA</name>
<evidence type="ECO:0000256" key="1">
    <source>
        <dbReference type="SAM" id="MobiDB-lite"/>
    </source>
</evidence>
<keyword evidence="2" id="KW-0812">Transmembrane</keyword>
<dbReference type="GO" id="GO:0031267">
    <property type="term" value="F:small GTPase binding"/>
    <property type="evidence" value="ECO:0007669"/>
    <property type="project" value="TreeGrafter"/>
</dbReference>
<dbReference type="Pfam" id="PF00566">
    <property type="entry name" value="RabGAP-TBC"/>
    <property type="match status" value="1"/>
</dbReference>
<protein>
    <recommendedName>
        <fullName evidence="3">Rab-GAP TBC domain-containing protein</fullName>
    </recommendedName>
</protein>
<keyword evidence="5" id="KW-1185">Reference proteome</keyword>
<dbReference type="Gene3D" id="1.10.8.270">
    <property type="entry name" value="putative rabgap domain of human tbc1 domain family member 14 like domains"/>
    <property type="match status" value="1"/>
</dbReference>
<dbReference type="InterPro" id="IPR000195">
    <property type="entry name" value="Rab-GAP-TBC_dom"/>
</dbReference>
<dbReference type="PANTHER" id="PTHR47219:SF9">
    <property type="entry name" value="GTPASE ACTIVATING PROTEIN AND CENTROSOME-ASSOCIATED, ISOFORM B"/>
    <property type="match status" value="1"/>
</dbReference>
<dbReference type="EMBL" id="MDYQ01000502">
    <property type="protein sequence ID" value="PRP74077.1"/>
    <property type="molecule type" value="Genomic_DNA"/>
</dbReference>
<dbReference type="OrthoDB" id="294251at2759"/>
<dbReference type="STRING" id="1890364.A0A2P6MQV0"/>
<evidence type="ECO:0000259" key="3">
    <source>
        <dbReference type="PROSITE" id="PS50086"/>
    </source>
</evidence>
<keyword evidence="2" id="KW-0472">Membrane</keyword>
<dbReference type="SUPFAM" id="SSF47923">
    <property type="entry name" value="Ypt/Rab-GAP domain of gyp1p"/>
    <property type="match status" value="2"/>
</dbReference>
<evidence type="ECO:0000313" key="4">
    <source>
        <dbReference type="EMBL" id="PRP74077.1"/>
    </source>
</evidence>
<proteinExistence type="predicted"/>
<accession>A0A2P6MQV0</accession>